<dbReference type="SUPFAM" id="SSF51905">
    <property type="entry name" value="FAD/NAD(P)-binding domain"/>
    <property type="match status" value="1"/>
</dbReference>
<evidence type="ECO:0000256" key="12">
    <source>
        <dbReference type="ARBA" id="ARBA00049479"/>
    </source>
</evidence>
<dbReference type="PRINTS" id="PR00368">
    <property type="entry name" value="FADPNR"/>
</dbReference>
<protein>
    <recommendedName>
        <fullName evidence="6">Ferroptosis suppressor protein 1</fullName>
    </recommendedName>
    <alternativeName>
        <fullName evidence="7">Apoptosis-inducing factor homologous mitochondrion-associated inducer of death</fullName>
    </alternativeName>
    <alternativeName>
        <fullName evidence="8">p53-responsive gene 3 protein</fullName>
    </alternativeName>
</protein>
<keyword evidence="2" id="KW-0285">Flavoprotein</keyword>
<evidence type="ECO:0000256" key="11">
    <source>
        <dbReference type="ARBA" id="ARBA00049275"/>
    </source>
</evidence>
<dbReference type="PANTHER" id="PTHR43735">
    <property type="entry name" value="APOPTOSIS-INDUCING FACTOR 1"/>
    <property type="match status" value="1"/>
</dbReference>
<dbReference type="Proteomes" id="UP000694865">
    <property type="component" value="Unplaced"/>
</dbReference>
<dbReference type="GeneID" id="100368239"/>
<comment type="catalytic activity">
    <reaction evidence="11">
        <text>phylloquinone + NADH + H(+) = phylloquinol + NAD(+)</text>
        <dbReference type="Rhea" id="RHEA:74075"/>
        <dbReference type="ChEBI" id="CHEBI:15378"/>
        <dbReference type="ChEBI" id="CHEBI:18067"/>
        <dbReference type="ChEBI" id="CHEBI:28433"/>
        <dbReference type="ChEBI" id="CHEBI:57540"/>
        <dbReference type="ChEBI" id="CHEBI:57945"/>
    </reaction>
    <physiologicalReaction direction="left-to-right" evidence="11">
        <dbReference type="Rhea" id="RHEA:74076"/>
    </physiologicalReaction>
</comment>
<reference evidence="15" key="1">
    <citation type="submission" date="2025-08" db="UniProtKB">
        <authorList>
            <consortium name="RefSeq"/>
        </authorList>
    </citation>
    <scope>IDENTIFICATION</scope>
    <source>
        <tissue evidence="15">Testes</tissue>
    </source>
</reference>
<sequence length="382" mass="41030">MGFGSSKPLPLPENMNAVIVGGGYGGTQMANNLKGRCNVILIDPKDAFHHNMAALRAAVEPGFAPKTLIPYQKTYGDVFKRGLVTSINTDENSVVLDTGEKVPFTHLFIATGSRGPFPGKLVSPPKVSLEKGVEMYSNIADQIKNAKDIVVVGGGAVGVELAGEIATDYKDKKVTLVHPHQRLADPKTNDQFQDQIKSQLKDLGVNVLLGERVSNLSELPACQTMSTLNTVKTDTGKEIGADLVVPCTGLRTNTSAYENGLADKMDKDGCLKVNEYFQVEGTKNIYAFGDCANVAETKLAYNAGVHADKIAKNLENEAAGKQLAAYKPANFFMAMSCGRNGGMMQMGGWVVGSFVARRLKSGQVFVPMVWKKMGQPIPESKP</sequence>
<evidence type="ECO:0000256" key="2">
    <source>
        <dbReference type="ARBA" id="ARBA00022630"/>
    </source>
</evidence>
<keyword evidence="3" id="KW-0274">FAD</keyword>
<evidence type="ECO:0000256" key="4">
    <source>
        <dbReference type="ARBA" id="ARBA00023002"/>
    </source>
</evidence>
<proteinExistence type="inferred from homology"/>
<dbReference type="Gene3D" id="3.50.50.100">
    <property type="match status" value="1"/>
</dbReference>
<evidence type="ECO:0000256" key="9">
    <source>
        <dbReference type="ARBA" id="ARBA00048412"/>
    </source>
</evidence>
<dbReference type="InterPro" id="IPR036188">
    <property type="entry name" value="FAD/NAD-bd_sf"/>
</dbReference>
<gene>
    <name evidence="15" type="primary">LOC100368239</name>
</gene>
<dbReference type="PANTHER" id="PTHR43735:SF3">
    <property type="entry name" value="FERROPTOSIS SUPPRESSOR PROTEIN 1"/>
    <property type="match status" value="1"/>
</dbReference>
<keyword evidence="4" id="KW-0560">Oxidoreductase</keyword>
<evidence type="ECO:0000313" key="14">
    <source>
        <dbReference type="Proteomes" id="UP000694865"/>
    </source>
</evidence>
<evidence type="ECO:0000256" key="6">
    <source>
        <dbReference type="ARBA" id="ARBA00040253"/>
    </source>
</evidence>
<evidence type="ECO:0000256" key="3">
    <source>
        <dbReference type="ARBA" id="ARBA00022827"/>
    </source>
</evidence>
<comment type="catalytic activity">
    <reaction evidence="9">
        <text>menadione + NADH + H(+) = menadiol + NAD(+)</text>
        <dbReference type="Rhea" id="RHEA:69695"/>
        <dbReference type="ChEBI" id="CHEBI:6746"/>
        <dbReference type="ChEBI" id="CHEBI:15378"/>
        <dbReference type="ChEBI" id="CHEBI:28869"/>
        <dbReference type="ChEBI" id="CHEBI:57540"/>
        <dbReference type="ChEBI" id="CHEBI:57945"/>
    </reaction>
    <physiologicalReaction direction="left-to-right" evidence="9">
        <dbReference type="Rhea" id="RHEA:69696"/>
    </physiologicalReaction>
</comment>
<evidence type="ECO:0000256" key="7">
    <source>
        <dbReference type="ARBA" id="ARBA00041541"/>
    </source>
</evidence>
<feature type="domain" description="FAD/NAD(P)-binding" evidence="13">
    <location>
        <begin position="16"/>
        <end position="303"/>
    </location>
</feature>
<evidence type="ECO:0000313" key="15">
    <source>
        <dbReference type="RefSeq" id="XP_002740378.1"/>
    </source>
</evidence>
<comment type="catalytic activity">
    <reaction evidence="12">
        <text>menaquinone-4 + NADH + H(+) = menaquinol-4 + NAD(+)</text>
        <dbReference type="Rhea" id="RHEA:74079"/>
        <dbReference type="ChEBI" id="CHEBI:15378"/>
        <dbReference type="ChEBI" id="CHEBI:57540"/>
        <dbReference type="ChEBI" id="CHEBI:57945"/>
        <dbReference type="ChEBI" id="CHEBI:78277"/>
        <dbReference type="ChEBI" id="CHEBI:193091"/>
    </reaction>
    <physiologicalReaction direction="left-to-right" evidence="12">
        <dbReference type="Rhea" id="RHEA:74080"/>
    </physiologicalReaction>
</comment>
<keyword evidence="14" id="KW-1185">Reference proteome</keyword>
<evidence type="ECO:0000256" key="10">
    <source>
        <dbReference type="ARBA" id="ARBA00049236"/>
    </source>
</evidence>
<dbReference type="InterPro" id="IPR023753">
    <property type="entry name" value="FAD/NAD-binding_dom"/>
</dbReference>
<evidence type="ECO:0000259" key="13">
    <source>
        <dbReference type="Pfam" id="PF07992"/>
    </source>
</evidence>
<accession>A0ABM0GYS1</accession>
<dbReference type="Pfam" id="PF07992">
    <property type="entry name" value="Pyr_redox_2"/>
    <property type="match status" value="1"/>
</dbReference>
<organism evidence="14 15">
    <name type="scientific">Saccoglossus kowalevskii</name>
    <name type="common">Acorn worm</name>
    <dbReference type="NCBI Taxonomy" id="10224"/>
    <lineage>
        <taxon>Eukaryota</taxon>
        <taxon>Metazoa</taxon>
        <taxon>Hemichordata</taxon>
        <taxon>Enteropneusta</taxon>
        <taxon>Harrimaniidae</taxon>
        <taxon>Saccoglossus</taxon>
    </lineage>
</organism>
<evidence type="ECO:0000256" key="5">
    <source>
        <dbReference type="ARBA" id="ARBA00037027"/>
    </source>
</evidence>
<comment type="cofactor">
    <cofactor evidence="5">
        <name>6-hydroxy-FAD</name>
        <dbReference type="ChEBI" id="CHEBI:60470"/>
    </cofactor>
</comment>
<evidence type="ECO:0000256" key="8">
    <source>
        <dbReference type="ARBA" id="ARBA00042318"/>
    </source>
</evidence>
<comment type="similarity">
    <text evidence="1">Belongs to the FAD-dependent oxidoreductase family.</text>
</comment>
<name>A0ABM0GYS1_SACKO</name>
<dbReference type="RefSeq" id="XP_002740378.1">
    <property type="nucleotide sequence ID" value="XM_002740332.2"/>
</dbReference>
<evidence type="ECO:0000256" key="1">
    <source>
        <dbReference type="ARBA" id="ARBA00006442"/>
    </source>
</evidence>
<comment type="catalytic activity">
    <reaction evidence="10">
        <text>ubiquinone-10 + NADH + H(+) = ubiquinol-10 + NAD(+)</text>
        <dbReference type="Rhea" id="RHEA:61984"/>
        <dbReference type="ChEBI" id="CHEBI:15378"/>
        <dbReference type="ChEBI" id="CHEBI:46245"/>
        <dbReference type="ChEBI" id="CHEBI:57540"/>
        <dbReference type="ChEBI" id="CHEBI:57945"/>
        <dbReference type="ChEBI" id="CHEBI:64183"/>
    </reaction>
    <physiologicalReaction direction="left-to-right" evidence="10">
        <dbReference type="Rhea" id="RHEA:61985"/>
    </physiologicalReaction>
</comment>